<dbReference type="EMBL" id="VLKH01000003">
    <property type="protein sequence ID" value="TWH81445.1"/>
    <property type="molecule type" value="Genomic_DNA"/>
</dbReference>
<reference evidence="1 2" key="1">
    <citation type="submission" date="2019-07" db="EMBL/GenBank/DDBJ databases">
        <title>Genomic Encyclopedia of Type Strains, Phase I: the one thousand microbial genomes (KMG-I) project.</title>
        <authorList>
            <person name="Kyrpides N."/>
        </authorList>
    </citation>
    <scope>NUCLEOTIDE SEQUENCE [LARGE SCALE GENOMIC DNA]</scope>
    <source>
        <strain evidence="1 2">DSM 13558</strain>
    </source>
</reference>
<accession>A0A562JF58</accession>
<sequence>MKFIENSAVFLLHLPIESDNIHLVSYLENNYYGEKNGKTVFSRFKA</sequence>
<keyword evidence="2" id="KW-1185">Reference proteome</keyword>
<proteinExistence type="predicted"/>
<dbReference type="Proteomes" id="UP000315343">
    <property type="component" value="Unassembled WGS sequence"/>
</dbReference>
<comment type="caution">
    <text evidence="1">The sequence shown here is derived from an EMBL/GenBank/DDBJ whole genome shotgun (WGS) entry which is preliminary data.</text>
</comment>
<gene>
    <name evidence="1" type="ORF">LY60_01191</name>
</gene>
<protein>
    <submittedName>
        <fullName evidence="1">Uncharacterized protein</fullName>
    </submittedName>
</protein>
<evidence type="ECO:0000313" key="1">
    <source>
        <dbReference type="EMBL" id="TWH81445.1"/>
    </source>
</evidence>
<dbReference type="AlphaFoldDB" id="A0A562JF58"/>
<evidence type="ECO:0000313" key="2">
    <source>
        <dbReference type="Proteomes" id="UP000315343"/>
    </source>
</evidence>
<organism evidence="1 2">
    <name type="scientific">Sedimentibacter saalensis</name>
    <dbReference type="NCBI Taxonomy" id="130788"/>
    <lineage>
        <taxon>Bacteria</taxon>
        <taxon>Bacillati</taxon>
        <taxon>Bacillota</taxon>
        <taxon>Tissierellia</taxon>
        <taxon>Sedimentibacter</taxon>
    </lineage>
</organism>
<name>A0A562JF58_9FIRM</name>